<dbReference type="PANTHER" id="PTHR12677">
    <property type="entry name" value="GOLGI APPARATUS MEMBRANE PROTEIN TVP38-RELATED"/>
    <property type="match status" value="1"/>
</dbReference>
<feature type="domain" description="VTT" evidence="7">
    <location>
        <begin position="67"/>
        <end position="183"/>
    </location>
</feature>
<protein>
    <recommendedName>
        <fullName evidence="7">VTT domain-containing protein</fullName>
    </recommendedName>
</protein>
<feature type="transmembrane region" description="Helical" evidence="6">
    <location>
        <begin position="44"/>
        <end position="64"/>
    </location>
</feature>
<proteinExistence type="predicted"/>
<keyword evidence="2" id="KW-1003">Cell membrane</keyword>
<dbReference type="eggNOG" id="arCOG04659">
    <property type="taxonomic scope" value="Archaea"/>
</dbReference>
<dbReference type="Pfam" id="PF09335">
    <property type="entry name" value="VTT_dom"/>
    <property type="match status" value="1"/>
</dbReference>
<feature type="transmembrane region" description="Helical" evidence="6">
    <location>
        <begin position="84"/>
        <end position="108"/>
    </location>
</feature>
<evidence type="ECO:0000256" key="5">
    <source>
        <dbReference type="ARBA" id="ARBA00023136"/>
    </source>
</evidence>
<accession>H8I9R3</accession>
<evidence type="ECO:0000256" key="1">
    <source>
        <dbReference type="ARBA" id="ARBA00004651"/>
    </source>
</evidence>
<dbReference type="InterPro" id="IPR032816">
    <property type="entry name" value="VTT_dom"/>
</dbReference>
<feature type="transmembrane region" description="Helical" evidence="6">
    <location>
        <begin position="190"/>
        <end position="210"/>
    </location>
</feature>
<feature type="transmembrane region" description="Helical" evidence="6">
    <location>
        <begin position="6"/>
        <end position="23"/>
    </location>
</feature>
<gene>
    <name evidence="8" type="ordered locus">Mtc_1770</name>
</gene>
<dbReference type="Proteomes" id="UP000005233">
    <property type="component" value="Chromosome"/>
</dbReference>
<keyword evidence="4 6" id="KW-1133">Transmembrane helix</keyword>
<evidence type="ECO:0000256" key="4">
    <source>
        <dbReference type="ARBA" id="ARBA00022989"/>
    </source>
</evidence>
<evidence type="ECO:0000313" key="9">
    <source>
        <dbReference type="Proteomes" id="UP000005233"/>
    </source>
</evidence>
<dbReference type="HOGENOM" id="CLU_038944_7_1_2"/>
<evidence type="ECO:0000256" key="3">
    <source>
        <dbReference type="ARBA" id="ARBA00022692"/>
    </source>
</evidence>
<keyword evidence="9" id="KW-1185">Reference proteome</keyword>
<sequence>MLNLRLAFLTAWAIAIVAVILYVGPENILREYGHVTPSGIRDVVLSYGPLSAVAYIALHAMRPFTFLPVTPFTIAGGFIFGHAYGLLLAMLGTTSAAVITFAMSRYLFRDYVKKRLAGKYAGLDDRLNGQGILIVAAMRMVPVIPYDAVGYLAGVSSIGFVEYLLGTLLGELPGAFVLTMLGSSLDNIRSPLFMVSLILAALLILLPEIYRRVSGKPQQ</sequence>
<evidence type="ECO:0000259" key="7">
    <source>
        <dbReference type="Pfam" id="PF09335"/>
    </source>
</evidence>
<evidence type="ECO:0000256" key="2">
    <source>
        <dbReference type="ARBA" id="ARBA00022475"/>
    </source>
</evidence>
<dbReference type="EMBL" id="CP003243">
    <property type="protein sequence ID" value="AFD00514.1"/>
    <property type="molecule type" value="Genomic_DNA"/>
</dbReference>
<dbReference type="KEGG" id="mez:Mtc_1770"/>
<comment type="subcellular location">
    <subcellularLocation>
        <location evidence="1">Cell membrane</location>
        <topology evidence="1">Multi-pass membrane protein</topology>
    </subcellularLocation>
</comment>
<dbReference type="PANTHER" id="PTHR12677:SF59">
    <property type="entry name" value="GOLGI APPARATUS MEMBRANE PROTEIN TVP38-RELATED"/>
    <property type="match status" value="1"/>
</dbReference>
<dbReference type="STRING" id="1041930.Mtc_1770"/>
<keyword evidence="5 6" id="KW-0472">Membrane</keyword>
<name>H8I9R3_METCZ</name>
<keyword evidence="3 6" id="KW-0812">Transmembrane</keyword>
<dbReference type="GO" id="GO:0005886">
    <property type="term" value="C:plasma membrane"/>
    <property type="evidence" value="ECO:0007669"/>
    <property type="project" value="UniProtKB-SubCell"/>
</dbReference>
<reference evidence="8 9" key="1">
    <citation type="journal article" date="2012" name="J. Bacteriol.">
        <title>Complete genome sequence of a thermophilic methanogen, Methanocella conradii HZ254, isolated from Chinese rice field soil.</title>
        <authorList>
            <person name="Lu Z."/>
            <person name="Lu Y."/>
        </authorList>
    </citation>
    <scope>NUCLEOTIDE SEQUENCE [LARGE SCALE GENOMIC DNA]</scope>
    <source>
        <strain evidence="9">DSM 24694 / JCM 17849 / CGMCC 1.5162 / HZ254</strain>
    </source>
</reference>
<dbReference type="InterPro" id="IPR015414">
    <property type="entry name" value="TMEM64"/>
</dbReference>
<evidence type="ECO:0000313" key="8">
    <source>
        <dbReference type="EMBL" id="AFD00514.1"/>
    </source>
</evidence>
<dbReference type="AlphaFoldDB" id="H8I9R3"/>
<organism evidence="8 9">
    <name type="scientific">Methanocella conradii (strain DSM 24694 / JCM 17849 / CGMCC 1.5162 / HZ254)</name>
    <dbReference type="NCBI Taxonomy" id="1041930"/>
    <lineage>
        <taxon>Archaea</taxon>
        <taxon>Methanobacteriati</taxon>
        <taxon>Methanobacteriota</taxon>
        <taxon>Stenosarchaea group</taxon>
        <taxon>Methanomicrobia</taxon>
        <taxon>Methanocellales</taxon>
        <taxon>Methanocellaceae</taxon>
        <taxon>Methanocella</taxon>
    </lineage>
</organism>
<feature type="transmembrane region" description="Helical" evidence="6">
    <location>
        <begin position="148"/>
        <end position="170"/>
    </location>
</feature>
<evidence type="ECO:0000256" key="6">
    <source>
        <dbReference type="SAM" id="Phobius"/>
    </source>
</evidence>